<reference evidence="3" key="1">
    <citation type="submission" date="2021-03" db="EMBL/GenBank/DDBJ databases">
        <title>Whole genome shotgun sequence of Actinoplanes consettensis NBRC 14913.</title>
        <authorList>
            <person name="Komaki H."/>
            <person name="Tamura T."/>
        </authorList>
    </citation>
    <scope>NUCLEOTIDE SEQUENCE</scope>
    <source>
        <strain evidence="3">NBRC 14913</strain>
    </source>
</reference>
<feature type="repeat" description="TPR" evidence="1">
    <location>
        <begin position="234"/>
        <end position="267"/>
    </location>
</feature>
<comment type="caution">
    <text evidence="3">The sequence shown here is derived from an EMBL/GenBank/DDBJ whole genome shotgun (WGS) entry which is preliminary data.</text>
</comment>
<feature type="compositionally biased region" description="Basic residues" evidence="2">
    <location>
        <begin position="590"/>
        <end position="604"/>
    </location>
</feature>
<dbReference type="Pfam" id="PF14559">
    <property type="entry name" value="TPR_19"/>
    <property type="match status" value="1"/>
</dbReference>
<dbReference type="AlphaFoldDB" id="A0A919SL35"/>
<sequence length="604" mass="65049">MPEGADTTVEEAHGELSLARVALAEDDLQHAASHLAGALAYAPGLPEVHELLAVLATRAHGPELFPIEEPIFIGTVVAHAHLLAPTDPARALTMLAQATAADPEKPWADVSWVRALDLASLEPQVIAQIFTTVMRPLGDPAAPGIRAANEVYLDLARRAVTAHPDAAMIHATAAGLGRRLGATAQAVSWGEHAVRLEPSKLTLVWYAYALRADGRTEAGIAVLRDAYRRYPTELDLCADLSNWLAAQGHFDEAQSLLEEAVRLDPSDDCVVHTLHRLRYDRDGEARHLIDLADYTRDHPPAGHEHHELEHCCQGRNWLGMPAPATEACINALIQAPSGLTRLSLSALEVPSALGVVRRAFPGADVSIAGPPPADMVDPLRAGRALWAYEETIATPAVQPPPPAANDLVRQVVTPGWPHPIAAYDQALPLGQLPITDLLALLVYPPAPPPELAELPPGWWERCVQVYVCLGILHSAELGRDHPTDTTAHRRLLTELAFGIEDWITEAALFALIVAAWSDPSCRIEVRETVGTRFVRAVEASQERVVTILDSLATLALITPEMIPAVTSLASDILAAPAAAPEASSSSSSSNKKRSWLRLFRRGKD</sequence>
<dbReference type="Gene3D" id="1.25.40.10">
    <property type="entry name" value="Tetratricopeptide repeat domain"/>
    <property type="match status" value="1"/>
</dbReference>
<dbReference type="EMBL" id="BOQP01000020">
    <property type="protein sequence ID" value="GIM74407.1"/>
    <property type="molecule type" value="Genomic_DNA"/>
</dbReference>
<protein>
    <recommendedName>
        <fullName evidence="5">Tetratricopeptide repeat protein</fullName>
    </recommendedName>
</protein>
<dbReference type="Proteomes" id="UP000680865">
    <property type="component" value="Unassembled WGS sequence"/>
</dbReference>
<evidence type="ECO:0000256" key="2">
    <source>
        <dbReference type="SAM" id="MobiDB-lite"/>
    </source>
</evidence>
<keyword evidence="1" id="KW-0802">TPR repeat</keyword>
<keyword evidence="4" id="KW-1185">Reference proteome</keyword>
<feature type="region of interest" description="Disordered" evidence="2">
    <location>
        <begin position="578"/>
        <end position="604"/>
    </location>
</feature>
<feature type="compositionally biased region" description="Low complexity" evidence="2">
    <location>
        <begin position="578"/>
        <end position="589"/>
    </location>
</feature>
<dbReference type="PROSITE" id="PS50005">
    <property type="entry name" value="TPR"/>
    <property type="match status" value="1"/>
</dbReference>
<dbReference type="InterPro" id="IPR011990">
    <property type="entry name" value="TPR-like_helical_dom_sf"/>
</dbReference>
<proteinExistence type="predicted"/>
<dbReference type="SUPFAM" id="SSF48452">
    <property type="entry name" value="TPR-like"/>
    <property type="match status" value="1"/>
</dbReference>
<organism evidence="3 4">
    <name type="scientific">Winogradskya consettensis</name>
    <dbReference type="NCBI Taxonomy" id="113560"/>
    <lineage>
        <taxon>Bacteria</taxon>
        <taxon>Bacillati</taxon>
        <taxon>Actinomycetota</taxon>
        <taxon>Actinomycetes</taxon>
        <taxon>Micromonosporales</taxon>
        <taxon>Micromonosporaceae</taxon>
        <taxon>Winogradskya</taxon>
    </lineage>
</organism>
<dbReference type="InterPro" id="IPR019734">
    <property type="entry name" value="TPR_rpt"/>
</dbReference>
<evidence type="ECO:0000313" key="3">
    <source>
        <dbReference type="EMBL" id="GIM74407.1"/>
    </source>
</evidence>
<accession>A0A919SL35</accession>
<evidence type="ECO:0000313" key="4">
    <source>
        <dbReference type="Proteomes" id="UP000680865"/>
    </source>
</evidence>
<evidence type="ECO:0008006" key="5">
    <source>
        <dbReference type="Google" id="ProtNLM"/>
    </source>
</evidence>
<evidence type="ECO:0000256" key="1">
    <source>
        <dbReference type="PROSITE-ProRule" id="PRU00339"/>
    </source>
</evidence>
<gene>
    <name evidence="3" type="ORF">Aco04nite_40150</name>
</gene>
<dbReference type="RefSeq" id="WP_212998749.1">
    <property type="nucleotide sequence ID" value="NZ_BAAATW010000004.1"/>
</dbReference>
<name>A0A919SL35_9ACTN</name>